<dbReference type="EnsemblPlants" id="Kaladp1239s0001.1.v1.1">
    <property type="protein sequence ID" value="Kaladp1239s0001.1.v1.1"/>
    <property type="gene ID" value="Kaladp1239s0001.v1.1"/>
</dbReference>
<dbReference type="Gramene" id="Kaladp1239s0001.1.v1.1">
    <property type="protein sequence ID" value="Kaladp1239s0001.1.v1.1"/>
    <property type="gene ID" value="Kaladp1239s0001.v1.1"/>
</dbReference>
<dbReference type="Pfam" id="PF02230">
    <property type="entry name" value="Abhydrolase_2"/>
    <property type="match status" value="1"/>
</dbReference>
<organism evidence="2 3">
    <name type="scientific">Kalanchoe fedtschenkoi</name>
    <name type="common">Lavender scallops</name>
    <name type="synonym">South American air plant</name>
    <dbReference type="NCBI Taxonomy" id="63787"/>
    <lineage>
        <taxon>Eukaryota</taxon>
        <taxon>Viridiplantae</taxon>
        <taxon>Streptophyta</taxon>
        <taxon>Embryophyta</taxon>
        <taxon>Tracheophyta</taxon>
        <taxon>Spermatophyta</taxon>
        <taxon>Magnoliopsida</taxon>
        <taxon>eudicotyledons</taxon>
        <taxon>Gunneridae</taxon>
        <taxon>Pentapetalae</taxon>
        <taxon>Saxifragales</taxon>
        <taxon>Crassulaceae</taxon>
        <taxon>Kalanchoe</taxon>
    </lineage>
</organism>
<keyword evidence="3" id="KW-1185">Reference proteome</keyword>
<evidence type="ECO:0000259" key="1">
    <source>
        <dbReference type="Pfam" id="PF02230"/>
    </source>
</evidence>
<accession>A0A7N0VMH1</accession>
<protein>
    <recommendedName>
        <fullName evidence="1">Phospholipase/carboxylesterase/thioesterase domain-containing protein</fullName>
    </recommendedName>
</protein>
<dbReference type="PANTHER" id="PTHR46234">
    <property type="entry name" value="ALPHA/BETA-HYDROLASES SUPERFAMILY PROTEIN"/>
    <property type="match status" value="1"/>
</dbReference>
<dbReference type="AlphaFoldDB" id="A0A7N0VMH1"/>
<dbReference type="Proteomes" id="UP000594263">
    <property type="component" value="Unplaced"/>
</dbReference>
<sequence>MGLEYGKTYVVMPKGVHKATIVWLHGLGGNGGSWFELLGALPLPNIKWICPTAPIRPVTVLGGSSSTAWFDVGHLSQDPPDDIEGLDASATYVANLLQSEPDNIKLGIGGFSMGAATSLYSATCFVSGKYSNGNSYPTELRAVIALSGWLPCSKVLNEKMKNSAASRASNLPILLCHGLGTTSVLRLL</sequence>
<dbReference type="OMA" id="HESANYE"/>
<dbReference type="InterPro" id="IPR029058">
    <property type="entry name" value="AB_hydrolase_fold"/>
</dbReference>
<dbReference type="SUPFAM" id="SSF53474">
    <property type="entry name" value="alpha/beta-Hydrolases"/>
    <property type="match status" value="1"/>
</dbReference>
<evidence type="ECO:0000313" key="3">
    <source>
        <dbReference type="Proteomes" id="UP000594263"/>
    </source>
</evidence>
<proteinExistence type="predicted"/>
<dbReference type="Gene3D" id="3.40.50.1820">
    <property type="entry name" value="alpha/beta hydrolase"/>
    <property type="match status" value="1"/>
</dbReference>
<name>A0A7N0VMH1_KALFE</name>
<feature type="domain" description="Phospholipase/carboxylesterase/thioesterase" evidence="1">
    <location>
        <begin position="8"/>
        <end position="178"/>
    </location>
</feature>
<dbReference type="GO" id="GO:0016787">
    <property type="term" value="F:hydrolase activity"/>
    <property type="evidence" value="ECO:0007669"/>
    <property type="project" value="InterPro"/>
</dbReference>
<evidence type="ECO:0000313" key="2">
    <source>
        <dbReference type="EnsemblPlants" id="Kaladp1239s0001.1.v1.1"/>
    </source>
</evidence>
<reference evidence="2" key="1">
    <citation type="submission" date="2021-01" db="UniProtKB">
        <authorList>
            <consortium name="EnsemblPlants"/>
        </authorList>
    </citation>
    <scope>IDENTIFICATION</scope>
</reference>
<dbReference type="InterPro" id="IPR003140">
    <property type="entry name" value="PLipase/COase/thioEstase"/>
</dbReference>